<feature type="compositionally biased region" description="Low complexity" evidence="1">
    <location>
        <begin position="358"/>
        <end position="373"/>
    </location>
</feature>
<sequence length="627" mass="69323">MGFLRLGSKKAKKDTTATMSPSFSSPDPLHIKLNKDEPPLLSSPIADNFMMSIPTENQEDPHGTIGKSLYEDIFSELNPSSSAMSQCEYLSLHQVYYVVTENRVYTAKAPEEQQIMRESVEEASSIAESSSTSKGGVKAHSSAAASLPPAATTTITSTTTTTISPTKPTPRPTRRRMFKQHRSSVPDSDASDSDASSSSTAITSESVGSLKAFDHTTKHKITPETLMARMRERHRQECRKSWMPSSPPTATEQHHKPTSGAGFYRTASPSMPVMYPANPMMLPLAHESMQHQHVHPGIVRSASTFSGFYHPLDHHHQPHPSLQLRPLNNQGLPVRAIPPMSPPLSPITPMSSPPPMTSMPQQQQQQQHMVSPMIAQQDHQPLLLKQPSSSPPPLSKRHHNEDDDDDQNQDASLKQEPIQEDTPADEGDTTTFLVDRDVQTDEDYHKRDESMTPPPIMEEDSKADDKVLSPSSVQSHEDNLKNDNGGGSGGGVRQVVPLGETMPVVLVSESETGTKQYYLLLPQQYGETLQKELQQQRQQSSSPQSSCCNADVSSCTKGFPCPHQRHRHHHHHHHHCSHHSNHRRSSSPSNNHCSQHRRHHHCCRRPTTGSGSSRADSIISSAQRSSV</sequence>
<name>A0AAD7UQX3_9FUNG</name>
<evidence type="ECO:0000313" key="3">
    <source>
        <dbReference type="Proteomes" id="UP001234581"/>
    </source>
</evidence>
<feature type="compositionally biased region" description="Basic and acidic residues" evidence="1">
    <location>
        <begin position="434"/>
        <end position="450"/>
    </location>
</feature>
<feature type="region of interest" description="Disordered" evidence="1">
    <location>
        <begin position="231"/>
        <end position="265"/>
    </location>
</feature>
<proteinExistence type="predicted"/>
<dbReference type="EMBL" id="JARTCD010000132">
    <property type="protein sequence ID" value="KAJ8651894.1"/>
    <property type="molecule type" value="Genomic_DNA"/>
</dbReference>
<dbReference type="GeneID" id="83219877"/>
<feature type="compositionally biased region" description="Basic residues" evidence="1">
    <location>
        <begin position="172"/>
        <end position="182"/>
    </location>
</feature>
<comment type="caution">
    <text evidence="2">The sequence shown here is derived from an EMBL/GenBank/DDBJ whole genome shotgun (WGS) entry which is preliminary data.</text>
</comment>
<dbReference type="RefSeq" id="XP_058336808.1">
    <property type="nucleotide sequence ID" value="XM_058492433.1"/>
</dbReference>
<feature type="compositionally biased region" description="Acidic residues" evidence="1">
    <location>
        <begin position="418"/>
        <end position="428"/>
    </location>
</feature>
<feature type="compositionally biased region" description="Basic residues" evidence="1">
    <location>
        <begin position="594"/>
        <end position="604"/>
    </location>
</feature>
<protein>
    <submittedName>
        <fullName evidence="2">Uncharacterized protein</fullName>
    </submittedName>
</protein>
<feature type="compositionally biased region" description="Low complexity" evidence="1">
    <location>
        <begin position="183"/>
        <end position="204"/>
    </location>
</feature>
<feature type="region of interest" description="Disordered" evidence="1">
    <location>
        <begin position="563"/>
        <end position="627"/>
    </location>
</feature>
<feature type="compositionally biased region" description="Basic residues" evidence="1">
    <location>
        <begin position="563"/>
        <end position="585"/>
    </location>
</feature>
<reference evidence="2 3" key="1">
    <citation type="submission" date="2023-03" db="EMBL/GenBank/DDBJ databases">
        <title>Genome sequence of Lichtheimia ornata CBS 291.66.</title>
        <authorList>
            <person name="Mohabir J.T."/>
            <person name="Shea T.P."/>
            <person name="Kurbessoian T."/>
            <person name="Berby B."/>
            <person name="Fontaine J."/>
            <person name="Livny J."/>
            <person name="Gnirke A."/>
            <person name="Stajich J.E."/>
            <person name="Cuomo C.A."/>
        </authorList>
    </citation>
    <scope>NUCLEOTIDE SEQUENCE [LARGE SCALE GENOMIC DNA]</scope>
    <source>
        <strain evidence="2">CBS 291.66</strain>
    </source>
</reference>
<feature type="compositionally biased region" description="Low complexity" evidence="1">
    <location>
        <begin position="609"/>
        <end position="627"/>
    </location>
</feature>
<keyword evidence="3" id="KW-1185">Reference proteome</keyword>
<organism evidence="2 3">
    <name type="scientific">Lichtheimia ornata</name>
    <dbReference type="NCBI Taxonomy" id="688661"/>
    <lineage>
        <taxon>Eukaryota</taxon>
        <taxon>Fungi</taxon>
        <taxon>Fungi incertae sedis</taxon>
        <taxon>Mucoromycota</taxon>
        <taxon>Mucoromycotina</taxon>
        <taxon>Mucoromycetes</taxon>
        <taxon>Mucorales</taxon>
        <taxon>Lichtheimiaceae</taxon>
        <taxon>Lichtheimia</taxon>
    </lineage>
</organism>
<evidence type="ECO:0000313" key="2">
    <source>
        <dbReference type="EMBL" id="KAJ8651894.1"/>
    </source>
</evidence>
<feature type="region of interest" description="Disordered" evidence="1">
    <location>
        <begin position="339"/>
        <end position="493"/>
    </location>
</feature>
<evidence type="ECO:0000256" key="1">
    <source>
        <dbReference type="SAM" id="MobiDB-lite"/>
    </source>
</evidence>
<feature type="region of interest" description="Disordered" evidence="1">
    <location>
        <begin position="1"/>
        <end position="37"/>
    </location>
</feature>
<accession>A0AAD7UQX3</accession>
<dbReference type="Proteomes" id="UP001234581">
    <property type="component" value="Unassembled WGS sequence"/>
</dbReference>
<feature type="compositionally biased region" description="Low complexity" evidence="1">
    <location>
        <begin position="122"/>
        <end position="133"/>
    </location>
</feature>
<feature type="compositionally biased region" description="Low complexity" evidence="1">
    <location>
        <begin position="141"/>
        <end position="166"/>
    </location>
</feature>
<feature type="compositionally biased region" description="Polar residues" evidence="1">
    <location>
        <begin position="16"/>
        <end position="25"/>
    </location>
</feature>
<feature type="region of interest" description="Disordered" evidence="1">
    <location>
        <begin position="116"/>
        <end position="204"/>
    </location>
</feature>
<feature type="compositionally biased region" description="Pro residues" evidence="1">
    <location>
        <begin position="339"/>
        <end position="357"/>
    </location>
</feature>
<gene>
    <name evidence="2" type="ORF">O0I10_012539</name>
</gene>
<dbReference type="AlphaFoldDB" id="A0AAD7UQX3"/>